<dbReference type="InterPro" id="IPR011990">
    <property type="entry name" value="TPR-like_helical_dom_sf"/>
</dbReference>
<evidence type="ECO:0000313" key="1">
    <source>
        <dbReference type="EMBL" id="TNN22111.1"/>
    </source>
</evidence>
<sequence length="88" mass="10747">MYQDLLRMDLEPAEKQLLYNHYAQSLYFDRKDQTDHDQSLRYHMKAAAVPVRSFYRANSIKVLEKIKNKREHQMSREIEEFLENLQEL</sequence>
<accession>A0A4Z2DZY9</accession>
<evidence type="ECO:0000313" key="2">
    <source>
        <dbReference type="Proteomes" id="UP000314294"/>
    </source>
</evidence>
<gene>
    <name evidence="1" type="ORF">EYF80_067776</name>
</gene>
<name>A0A4Z2DZY9_9TELE</name>
<dbReference type="Proteomes" id="UP000314294">
    <property type="component" value="Unassembled WGS sequence"/>
</dbReference>
<dbReference type="OrthoDB" id="10043504at2759"/>
<reference evidence="1 2" key="1">
    <citation type="submission" date="2019-03" db="EMBL/GenBank/DDBJ databases">
        <title>First draft genome of Liparis tanakae, snailfish: a comprehensive survey of snailfish specific genes.</title>
        <authorList>
            <person name="Kim W."/>
            <person name="Song I."/>
            <person name="Jeong J.-H."/>
            <person name="Kim D."/>
            <person name="Kim S."/>
            <person name="Ryu S."/>
            <person name="Song J.Y."/>
            <person name="Lee S.K."/>
        </authorList>
    </citation>
    <scope>NUCLEOTIDE SEQUENCE [LARGE SCALE GENOMIC DNA]</scope>
    <source>
        <tissue evidence="1">Muscle</tissue>
    </source>
</reference>
<keyword evidence="2" id="KW-1185">Reference proteome</keyword>
<proteinExistence type="predicted"/>
<dbReference type="Gene3D" id="1.25.40.10">
    <property type="entry name" value="Tetratricopeptide repeat domain"/>
    <property type="match status" value="1"/>
</dbReference>
<dbReference type="AlphaFoldDB" id="A0A4Z2DZY9"/>
<organism evidence="1 2">
    <name type="scientific">Liparis tanakae</name>
    <name type="common">Tanaka's snailfish</name>
    <dbReference type="NCBI Taxonomy" id="230148"/>
    <lineage>
        <taxon>Eukaryota</taxon>
        <taxon>Metazoa</taxon>
        <taxon>Chordata</taxon>
        <taxon>Craniata</taxon>
        <taxon>Vertebrata</taxon>
        <taxon>Euteleostomi</taxon>
        <taxon>Actinopterygii</taxon>
        <taxon>Neopterygii</taxon>
        <taxon>Teleostei</taxon>
        <taxon>Neoteleostei</taxon>
        <taxon>Acanthomorphata</taxon>
        <taxon>Eupercaria</taxon>
        <taxon>Perciformes</taxon>
        <taxon>Cottioidei</taxon>
        <taxon>Cottales</taxon>
        <taxon>Liparidae</taxon>
        <taxon>Liparis</taxon>
    </lineage>
</organism>
<comment type="caution">
    <text evidence="1">The sequence shown here is derived from an EMBL/GenBank/DDBJ whole genome shotgun (WGS) entry which is preliminary data.</text>
</comment>
<protein>
    <submittedName>
        <fullName evidence="1">Uncharacterized protein</fullName>
    </submittedName>
</protein>
<dbReference type="EMBL" id="SRLO01024161">
    <property type="protein sequence ID" value="TNN22111.1"/>
    <property type="molecule type" value="Genomic_DNA"/>
</dbReference>